<dbReference type="EMBL" id="BAABGM010000011">
    <property type="protein sequence ID" value="GAA4404861.1"/>
    <property type="molecule type" value="Genomic_DNA"/>
</dbReference>
<accession>A0ABP8KEW5</accession>
<evidence type="ECO:0008006" key="3">
    <source>
        <dbReference type="Google" id="ProtNLM"/>
    </source>
</evidence>
<evidence type="ECO:0000313" key="1">
    <source>
        <dbReference type="EMBL" id="GAA4404861.1"/>
    </source>
</evidence>
<keyword evidence="2" id="KW-1185">Reference proteome</keyword>
<organism evidence="1 2">
    <name type="scientific">Fodinibacter luteus</name>
    <dbReference type="NCBI Taxonomy" id="552064"/>
    <lineage>
        <taxon>Bacteria</taxon>
        <taxon>Bacillati</taxon>
        <taxon>Actinomycetota</taxon>
        <taxon>Actinomycetes</taxon>
        <taxon>Micrococcales</taxon>
        <taxon>Intrasporangiaceae</taxon>
        <taxon>Fodinibacter (ex Wang et al. 2009)</taxon>
    </lineage>
</organism>
<sequence length="145" mass="16096">MGGFTTSIVIDRPVEEVAAFLSDLLNDPRWRREWVGARPASDQGSGVGTRTLLIGQFLGRRTEVVYEVSRSEAARLTEWETVSGPLPLTFRREFEPAERGGATLVTFTYEAHPNAVLRLLEPFVVSLGRRQLDGDVPSLRAILEA</sequence>
<proteinExistence type="predicted"/>
<protein>
    <recommendedName>
        <fullName evidence="3">Polyketide cyclase</fullName>
    </recommendedName>
</protein>
<dbReference type="RefSeq" id="WP_345204830.1">
    <property type="nucleotide sequence ID" value="NZ_BAABGM010000011.1"/>
</dbReference>
<dbReference type="InterPro" id="IPR023393">
    <property type="entry name" value="START-like_dom_sf"/>
</dbReference>
<dbReference type="SUPFAM" id="SSF55961">
    <property type="entry name" value="Bet v1-like"/>
    <property type="match status" value="1"/>
</dbReference>
<dbReference type="Pfam" id="PF10604">
    <property type="entry name" value="Polyketide_cyc2"/>
    <property type="match status" value="1"/>
</dbReference>
<dbReference type="Proteomes" id="UP001500945">
    <property type="component" value="Unassembled WGS sequence"/>
</dbReference>
<reference evidence="2" key="1">
    <citation type="journal article" date="2019" name="Int. J. Syst. Evol. Microbiol.">
        <title>The Global Catalogue of Microorganisms (GCM) 10K type strain sequencing project: providing services to taxonomists for standard genome sequencing and annotation.</title>
        <authorList>
            <consortium name="The Broad Institute Genomics Platform"/>
            <consortium name="The Broad Institute Genome Sequencing Center for Infectious Disease"/>
            <person name="Wu L."/>
            <person name="Ma J."/>
        </authorList>
    </citation>
    <scope>NUCLEOTIDE SEQUENCE [LARGE SCALE GENOMIC DNA]</scope>
    <source>
        <strain evidence="2">JCM 17809</strain>
    </source>
</reference>
<dbReference type="InterPro" id="IPR019587">
    <property type="entry name" value="Polyketide_cyclase/dehydratase"/>
</dbReference>
<dbReference type="Gene3D" id="3.30.530.20">
    <property type="match status" value="1"/>
</dbReference>
<name>A0ABP8KEW5_9MICO</name>
<gene>
    <name evidence="1" type="ORF">GCM10023168_17990</name>
</gene>
<comment type="caution">
    <text evidence="1">The sequence shown here is derived from an EMBL/GenBank/DDBJ whole genome shotgun (WGS) entry which is preliminary data.</text>
</comment>
<evidence type="ECO:0000313" key="2">
    <source>
        <dbReference type="Proteomes" id="UP001500945"/>
    </source>
</evidence>